<dbReference type="OrthoDB" id="2642856at2"/>
<dbReference type="RefSeq" id="WP_052737245.1">
    <property type="nucleotide sequence ID" value="NZ_FONN01000019.1"/>
</dbReference>
<keyword evidence="3" id="KW-1185">Reference proteome</keyword>
<evidence type="ECO:0000259" key="1">
    <source>
        <dbReference type="Pfam" id="PF12728"/>
    </source>
</evidence>
<evidence type="ECO:0000313" key="3">
    <source>
        <dbReference type="Proteomes" id="UP000183410"/>
    </source>
</evidence>
<name>A0A1I2GZ87_9BACL</name>
<reference evidence="3" key="1">
    <citation type="submission" date="2016-10" db="EMBL/GenBank/DDBJ databases">
        <authorList>
            <person name="Varghese N."/>
            <person name="Submissions S."/>
        </authorList>
    </citation>
    <scope>NUCLEOTIDE SEQUENCE [LARGE SCALE GENOMIC DNA]</scope>
    <source>
        <strain evidence="3">CGMCC 1.10223</strain>
    </source>
</reference>
<dbReference type="Proteomes" id="UP000183410">
    <property type="component" value="Unassembled WGS sequence"/>
</dbReference>
<dbReference type="SUPFAM" id="SSF46955">
    <property type="entry name" value="Putative DNA-binding domain"/>
    <property type="match status" value="1"/>
</dbReference>
<dbReference type="InterPro" id="IPR009061">
    <property type="entry name" value="DNA-bd_dom_put_sf"/>
</dbReference>
<organism evidence="2 3">
    <name type="scientific">Paenibacillus algorifonticola</name>
    <dbReference type="NCBI Taxonomy" id="684063"/>
    <lineage>
        <taxon>Bacteria</taxon>
        <taxon>Bacillati</taxon>
        <taxon>Bacillota</taxon>
        <taxon>Bacilli</taxon>
        <taxon>Bacillales</taxon>
        <taxon>Paenibacillaceae</taxon>
        <taxon>Paenibacillus</taxon>
    </lineage>
</organism>
<dbReference type="InterPro" id="IPR041657">
    <property type="entry name" value="HTH_17"/>
</dbReference>
<sequence length="105" mass="12408">MNTVDFIEAFRADVKRELREEILAELEPAITQRLYNNLFTSEEAARYLKISISTLRRITDDGEVTPTRIRTTVNYEQEELDRYRASKRLQRLEKRGKDSTSVIVR</sequence>
<dbReference type="Pfam" id="PF12728">
    <property type="entry name" value="HTH_17"/>
    <property type="match status" value="1"/>
</dbReference>
<gene>
    <name evidence="2" type="ORF">SAMN04487969_11919</name>
</gene>
<protein>
    <submittedName>
        <fullName evidence="2">DNA binding domain-containing protein, excisionase family</fullName>
    </submittedName>
</protein>
<dbReference type="EMBL" id="FONN01000019">
    <property type="protein sequence ID" value="SFF22453.1"/>
    <property type="molecule type" value="Genomic_DNA"/>
</dbReference>
<feature type="domain" description="Helix-turn-helix" evidence="1">
    <location>
        <begin position="38"/>
        <end position="87"/>
    </location>
</feature>
<proteinExistence type="predicted"/>
<evidence type="ECO:0000313" key="2">
    <source>
        <dbReference type="EMBL" id="SFF22453.1"/>
    </source>
</evidence>
<dbReference type="AlphaFoldDB" id="A0A1I2GZ87"/>
<accession>A0A1I2GZ87</accession>